<sequence>MKRVIGFLLDLTPARRQAAALEKANLRIYGARSLDFYDLTKPTKVLSAVQIRGMAGGLPLFYWSDVPIALLAQLKPGELAERKESMEEWWGIANAEQALDILNWLQREGHRQKFKAQLKHQSLHWRRQFAAHPLPAVRSVENIAAWDYVRSACVARWCHDYGYLSWEQVWPFIDVATRRALRDFTSWESFAASFLAGRLMWSPESDSHAELAEIVAYLVKSPDSPWQYVAWHDYPAPATP</sequence>
<evidence type="ECO:0000313" key="2">
    <source>
        <dbReference type="EMBL" id="MDU0372457.1"/>
    </source>
</evidence>
<dbReference type="RefSeq" id="WP_315999820.1">
    <property type="nucleotide sequence ID" value="NZ_JAWDJT010000015.1"/>
</dbReference>
<gene>
    <name evidence="2" type="ORF">ROI90_18765</name>
</gene>
<evidence type="ECO:0000259" key="1">
    <source>
        <dbReference type="Pfam" id="PF06889"/>
    </source>
</evidence>
<dbReference type="EMBL" id="JAWDJT010000015">
    <property type="protein sequence ID" value="MDU0372457.1"/>
    <property type="molecule type" value="Genomic_DNA"/>
</dbReference>
<dbReference type="Pfam" id="PF06889">
    <property type="entry name" value="DUF1266"/>
    <property type="match status" value="1"/>
</dbReference>
<dbReference type="Proteomes" id="UP001250698">
    <property type="component" value="Unassembled WGS sequence"/>
</dbReference>
<comment type="caution">
    <text evidence="2">The sequence shown here is derived from an EMBL/GenBank/DDBJ whole genome shotgun (WGS) entry which is preliminary data.</text>
</comment>
<evidence type="ECO:0000313" key="3">
    <source>
        <dbReference type="Proteomes" id="UP001250698"/>
    </source>
</evidence>
<proteinExistence type="predicted"/>
<organism evidence="2 3">
    <name type="scientific">Hymenobacter endophyticus</name>
    <dbReference type="NCBI Taxonomy" id="3076335"/>
    <lineage>
        <taxon>Bacteria</taxon>
        <taxon>Pseudomonadati</taxon>
        <taxon>Bacteroidota</taxon>
        <taxon>Cytophagia</taxon>
        <taxon>Cytophagales</taxon>
        <taxon>Hymenobacteraceae</taxon>
        <taxon>Hymenobacter</taxon>
    </lineage>
</organism>
<feature type="domain" description="DUF1266" evidence="1">
    <location>
        <begin position="86"/>
        <end position="231"/>
    </location>
</feature>
<reference evidence="2 3" key="1">
    <citation type="submission" date="2023-10" db="EMBL/GenBank/DDBJ databases">
        <title>Hymenobacter endophyticus sp. nov., an isolate from the leaf tissues of wheat.</title>
        <authorList>
            <person name="Dai Y."/>
        </authorList>
    </citation>
    <scope>NUCLEOTIDE SEQUENCE [LARGE SCALE GENOMIC DNA]</scope>
    <source>
        <strain evidence="2 3">ZK17L-C2</strain>
    </source>
</reference>
<accession>A0ABU3TM37</accession>
<keyword evidence="3" id="KW-1185">Reference proteome</keyword>
<name>A0ABU3TM37_9BACT</name>
<protein>
    <submittedName>
        <fullName evidence="2">DUF1266 domain-containing protein</fullName>
    </submittedName>
</protein>
<dbReference type="InterPro" id="IPR009677">
    <property type="entry name" value="DUF1266"/>
</dbReference>